<feature type="compositionally biased region" description="Basic and acidic residues" evidence="1">
    <location>
        <begin position="40"/>
        <end position="50"/>
    </location>
</feature>
<protein>
    <submittedName>
        <fullName evidence="2">Uncharacterized protein</fullName>
    </submittedName>
</protein>
<dbReference type="AlphaFoldDB" id="A0A2A9NK37"/>
<dbReference type="Proteomes" id="UP000242287">
    <property type="component" value="Unassembled WGS sequence"/>
</dbReference>
<organism evidence="2 3">
    <name type="scientific">Amanita thiersii Skay4041</name>
    <dbReference type="NCBI Taxonomy" id="703135"/>
    <lineage>
        <taxon>Eukaryota</taxon>
        <taxon>Fungi</taxon>
        <taxon>Dikarya</taxon>
        <taxon>Basidiomycota</taxon>
        <taxon>Agaricomycotina</taxon>
        <taxon>Agaricomycetes</taxon>
        <taxon>Agaricomycetidae</taxon>
        <taxon>Agaricales</taxon>
        <taxon>Pluteineae</taxon>
        <taxon>Amanitaceae</taxon>
        <taxon>Amanita</taxon>
    </lineage>
</organism>
<evidence type="ECO:0000313" key="2">
    <source>
        <dbReference type="EMBL" id="PFH51335.1"/>
    </source>
</evidence>
<accession>A0A2A9NK37</accession>
<keyword evidence="3" id="KW-1185">Reference proteome</keyword>
<sequence>MTSPGHHLHPPSHWHSARRGGYDSRSDEYDSDSDGSYASGDDRRRSDIGHYRVPRSHSLGRRRYLGNAYRDVDSDHEQSDSASYTGHERYDNYSDDGY</sequence>
<name>A0A2A9NK37_9AGAR</name>
<feature type="compositionally biased region" description="Basic residues" evidence="1">
    <location>
        <begin position="52"/>
        <end position="64"/>
    </location>
</feature>
<gene>
    <name evidence="2" type="ORF">AMATHDRAFT_59422</name>
</gene>
<reference evidence="2 3" key="1">
    <citation type="submission" date="2014-02" db="EMBL/GenBank/DDBJ databases">
        <title>Transposable element dynamics among asymbiotic and ectomycorrhizal Amanita fungi.</title>
        <authorList>
            <consortium name="DOE Joint Genome Institute"/>
            <person name="Hess J."/>
            <person name="Skrede I."/>
            <person name="Wolfe B."/>
            <person name="LaButti K."/>
            <person name="Ohm R.A."/>
            <person name="Grigoriev I.V."/>
            <person name="Pringle A."/>
        </authorList>
    </citation>
    <scope>NUCLEOTIDE SEQUENCE [LARGE SCALE GENOMIC DNA]</scope>
    <source>
        <strain evidence="2 3">SKay4041</strain>
    </source>
</reference>
<evidence type="ECO:0000256" key="1">
    <source>
        <dbReference type="SAM" id="MobiDB-lite"/>
    </source>
</evidence>
<feature type="region of interest" description="Disordered" evidence="1">
    <location>
        <begin position="1"/>
        <end position="98"/>
    </location>
</feature>
<feature type="compositionally biased region" description="Basic and acidic residues" evidence="1">
    <location>
        <begin position="70"/>
        <end position="79"/>
    </location>
</feature>
<proteinExistence type="predicted"/>
<dbReference type="EMBL" id="KZ301989">
    <property type="protein sequence ID" value="PFH51335.1"/>
    <property type="molecule type" value="Genomic_DNA"/>
</dbReference>
<evidence type="ECO:0000313" key="3">
    <source>
        <dbReference type="Proteomes" id="UP000242287"/>
    </source>
</evidence>
<feature type="compositionally biased region" description="Basic residues" evidence="1">
    <location>
        <begin position="1"/>
        <end position="18"/>
    </location>
</feature>